<feature type="region of interest" description="Disordered" evidence="1">
    <location>
        <begin position="88"/>
        <end position="247"/>
    </location>
</feature>
<dbReference type="OrthoDB" id="5383703at2759"/>
<feature type="domain" description="Spindle pole body-associated protein cut12" evidence="2">
    <location>
        <begin position="145"/>
        <end position="209"/>
    </location>
</feature>
<protein>
    <recommendedName>
        <fullName evidence="2">Spindle pole body-associated protein cut12 domain-containing protein</fullName>
    </recommendedName>
</protein>
<evidence type="ECO:0000256" key="1">
    <source>
        <dbReference type="SAM" id="MobiDB-lite"/>
    </source>
</evidence>
<proteinExistence type="predicted"/>
<dbReference type="GeneID" id="34609900"/>
<feature type="compositionally biased region" description="Acidic residues" evidence="1">
    <location>
        <begin position="25"/>
        <end position="34"/>
    </location>
</feature>
<dbReference type="Pfam" id="PF11500">
    <property type="entry name" value="Cut12"/>
    <property type="match status" value="1"/>
</dbReference>
<evidence type="ECO:0000313" key="3">
    <source>
        <dbReference type="EMBL" id="OJJ48888.1"/>
    </source>
</evidence>
<feature type="region of interest" description="Disordered" evidence="1">
    <location>
        <begin position="23"/>
        <end position="74"/>
    </location>
</feature>
<dbReference type="VEuPathDB" id="FungiDB:ASPZODRAFT_1341114"/>
<feature type="compositionally biased region" description="Polar residues" evidence="1">
    <location>
        <begin position="118"/>
        <end position="142"/>
    </location>
</feature>
<dbReference type="STRING" id="1073090.A0A1L9SNW3"/>
<organism evidence="3 4">
    <name type="scientific">Penicilliopsis zonata CBS 506.65</name>
    <dbReference type="NCBI Taxonomy" id="1073090"/>
    <lineage>
        <taxon>Eukaryota</taxon>
        <taxon>Fungi</taxon>
        <taxon>Dikarya</taxon>
        <taxon>Ascomycota</taxon>
        <taxon>Pezizomycotina</taxon>
        <taxon>Eurotiomycetes</taxon>
        <taxon>Eurotiomycetidae</taxon>
        <taxon>Eurotiales</taxon>
        <taxon>Aspergillaceae</taxon>
        <taxon>Penicilliopsis</taxon>
    </lineage>
</organism>
<gene>
    <name evidence="3" type="ORF">ASPZODRAFT_1341114</name>
</gene>
<evidence type="ECO:0000313" key="4">
    <source>
        <dbReference type="Proteomes" id="UP000184188"/>
    </source>
</evidence>
<dbReference type="InterPro" id="IPR021589">
    <property type="entry name" value="Cut12"/>
</dbReference>
<reference evidence="4" key="1">
    <citation type="journal article" date="2017" name="Genome Biol.">
        <title>Comparative genomics reveals high biological diversity and specific adaptations in the industrially and medically important fungal genus Aspergillus.</title>
        <authorList>
            <person name="de Vries R.P."/>
            <person name="Riley R."/>
            <person name="Wiebenga A."/>
            <person name="Aguilar-Osorio G."/>
            <person name="Amillis S."/>
            <person name="Uchima C.A."/>
            <person name="Anderluh G."/>
            <person name="Asadollahi M."/>
            <person name="Askin M."/>
            <person name="Barry K."/>
            <person name="Battaglia E."/>
            <person name="Bayram O."/>
            <person name="Benocci T."/>
            <person name="Braus-Stromeyer S.A."/>
            <person name="Caldana C."/>
            <person name="Canovas D."/>
            <person name="Cerqueira G.C."/>
            <person name="Chen F."/>
            <person name="Chen W."/>
            <person name="Choi C."/>
            <person name="Clum A."/>
            <person name="Dos Santos R.A."/>
            <person name="Damasio A.R."/>
            <person name="Diallinas G."/>
            <person name="Emri T."/>
            <person name="Fekete E."/>
            <person name="Flipphi M."/>
            <person name="Freyberg S."/>
            <person name="Gallo A."/>
            <person name="Gournas C."/>
            <person name="Habgood R."/>
            <person name="Hainaut M."/>
            <person name="Harispe M.L."/>
            <person name="Henrissat B."/>
            <person name="Hilden K.S."/>
            <person name="Hope R."/>
            <person name="Hossain A."/>
            <person name="Karabika E."/>
            <person name="Karaffa L."/>
            <person name="Karanyi Z."/>
            <person name="Krasevec N."/>
            <person name="Kuo A."/>
            <person name="Kusch H."/>
            <person name="LaButti K."/>
            <person name="Lagendijk E.L."/>
            <person name="Lapidus A."/>
            <person name="Levasseur A."/>
            <person name="Lindquist E."/>
            <person name="Lipzen A."/>
            <person name="Logrieco A.F."/>
            <person name="MacCabe A."/>
            <person name="Maekelae M.R."/>
            <person name="Malavazi I."/>
            <person name="Melin P."/>
            <person name="Meyer V."/>
            <person name="Mielnichuk N."/>
            <person name="Miskei M."/>
            <person name="Molnar A.P."/>
            <person name="Mule G."/>
            <person name="Ngan C.Y."/>
            <person name="Orejas M."/>
            <person name="Orosz E."/>
            <person name="Ouedraogo J.P."/>
            <person name="Overkamp K.M."/>
            <person name="Park H.-S."/>
            <person name="Perrone G."/>
            <person name="Piumi F."/>
            <person name="Punt P.J."/>
            <person name="Ram A.F."/>
            <person name="Ramon A."/>
            <person name="Rauscher S."/>
            <person name="Record E."/>
            <person name="Riano-Pachon D.M."/>
            <person name="Robert V."/>
            <person name="Roehrig J."/>
            <person name="Ruller R."/>
            <person name="Salamov A."/>
            <person name="Salih N.S."/>
            <person name="Samson R.A."/>
            <person name="Sandor E."/>
            <person name="Sanguinetti M."/>
            <person name="Schuetze T."/>
            <person name="Sepcic K."/>
            <person name="Shelest E."/>
            <person name="Sherlock G."/>
            <person name="Sophianopoulou V."/>
            <person name="Squina F.M."/>
            <person name="Sun H."/>
            <person name="Susca A."/>
            <person name="Todd R.B."/>
            <person name="Tsang A."/>
            <person name="Unkles S.E."/>
            <person name="van de Wiele N."/>
            <person name="van Rossen-Uffink D."/>
            <person name="Oliveira J.V."/>
            <person name="Vesth T.C."/>
            <person name="Visser J."/>
            <person name="Yu J.-H."/>
            <person name="Zhou M."/>
            <person name="Andersen M.R."/>
            <person name="Archer D.B."/>
            <person name="Baker S.E."/>
            <person name="Benoit I."/>
            <person name="Brakhage A.A."/>
            <person name="Braus G.H."/>
            <person name="Fischer R."/>
            <person name="Frisvad J.C."/>
            <person name="Goldman G.H."/>
            <person name="Houbraken J."/>
            <person name="Oakley B."/>
            <person name="Pocsi I."/>
            <person name="Scazzocchio C."/>
            <person name="Seiboth B."/>
            <person name="vanKuyk P.A."/>
            <person name="Wortman J."/>
            <person name="Dyer P.S."/>
            <person name="Grigoriev I.V."/>
        </authorList>
    </citation>
    <scope>NUCLEOTIDE SEQUENCE [LARGE SCALE GENOMIC DNA]</scope>
    <source>
        <strain evidence="4">CBS 506.65</strain>
    </source>
</reference>
<sequence>MEPPETPAPVFALRAFKSALFGTPGEEEEKEEENQGQAVKLKSIPAINPIGKTDALKQTTGSAEDAEPTKKDVDLDTQVMVSPTKGILVTPGTISNRRKTVSFGQEVVDNERKRDASPSKTPRTPTQKPGNVSSQWLSASSDGKNKPRSKLTQTLMDAREKTPPTSQPTRTGQKELAEAQTKVCSDDHNDETLNLDEPRSQSGKYWKADMITLPPPIPDLGEEHTQSRTQRLQSRRAPAKPRLESNPILAAPRVRSAAVHHVGSSRPGKKANLASVQIDAMTAERIAAAQARLRRKELNRRLKDEGKENIKAYAD</sequence>
<evidence type="ECO:0000259" key="2">
    <source>
        <dbReference type="Pfam" id="PF11500"/>
    </source>
</evidence>
<feature type="compositionally biased region" description="Basic and acidic residues" evidence="1">
    <location>
        <begin position="184"/>
        <end position="199"/>
    </location>
</feature>
<dbReference type="AlphaFoldDB" id="A0A1L9SNW3"/>
<name>A0A1L9SNW3_9EURO</name>
<dbReference type="EMBL" id="KV878338">
    <property type="protein sequence ID" value="OJJ48888.1"/>
    <property type="molecule type" value="Genomic_DNA"/>
</dbReference>
<dbReference type="Proteomes" id="UP000184188">
    <property type="component" value="Unassembled WGS sequence"/>
</dbReference>
<accession>A0A1L9SNW3</accession>
<dbReference type="RefSeq" id="XP_022583398.1">
    <property type="nucleotide sequence ID" value="XM_022723435.1"/>
</dbReference>
<keyword evidence="4" id="KW-1185">Reference proteome</keyword>